<reference evidence="4 5" key="1">
    <citation type="submission" date="2022-05" db="EMBL/GenBank/DDBJ databases">
        <title>A multi-omics perspective on studying reproductive biology in Daphnia sinensis.</title>
        <authorList>
            <person name="Jia J."/>
        </authorList>
    </citation>
    <scope>NUCLEOTIDE SEQUENCE [LARGE SCALE GENOMIC DNA]</scope>
    <source>
        <strain evidence="4 5">WSL</strain>
    </source>
</reference>
<feature type="chain" id="PRO_5042053961" description="Cuticle protein" evidence="3">
    <location>
        <begin position="16"/>
        <end position="203"/>
    </location>
</feature>
<protein>
    <recommendedName>
        <fullName evidence="6">Cuticle protein</fullName>
    </recommendedName>
</protein>
<name>A0AAD5KSS7_9CRUS</name>
<keyword evidence="5" id="KW-1185">Reference proteome</keyword>
<dbReference type="InterPro" id="IPR051217">
    <property type="entry name" value="Insect_Cuticle_Struc_Prot"/>
</dbReference>
<keyword evidence="3" id="KW-0732">Signal</keyword>
<dbReference type="GO" id="GO:0005615">
    <property type="term" value="C:extracellular space"/>
    <property type="evidence" value="ECO:0007669"/>
    <property type="project" value="TreeGrafter"/>
</dbReference>
<dbReference type="Pfam" id="PF00379">
    <property type="entry name" value="Chitin_bind_4"/>
    <property type="match status" value="1"/>
</dbReference>
<feature type="signal peptide" evidence="3">
    <location>
        <begin position="1"/>
        <end position="15"/>
    </location>
</feature>
<dbReference type="PROSITE" id="PS51155">
    <property type="entry name" value="CHIT_BIND_RR_2"/>
    <property type="match status" value="1"/>
</dbReference>
<accession>A0AAD5KSS7</accession>
<comment type="caution">
    <text evidence="4">The sequence shown here is derived from an EMBL/GenBank/DDBJ whole genome shotgun (WGS) entry which is preliminary data.</text>
</comment>
<dbReference type="PANTHER" id="PTHR12236:SF79">
    <property type="entry name" value="CUTICULAR PROTEIN 50CB-RELATED"/>
    <property type="match status" value="1"/>
</dbReference>
<dbReference type="Proteomes" id="UP000820818">
    <property type="component" value="Linkage Group LG4"/>
</dbReference>
<evidence type="ECO:0000313" key="5">
    <source>
        <dbReference type="Proteomes" id="UP000820818"/>
    </source>
</evidence>
<dbReference type="PANTHER" id="PTHR12236">
    <property type="entry name" value="STRUCTURAL CONTITUENT OF CUTICLE"/>
    <property type="match status" value="1"/>
</dbReference>
<dbReference type="GO" id="GO:0031012">
    <property type="term" value="C:extracellular matrix"/>
    <property type="evidence" value="ECO:0007669"/>
    <property type="project" value="TreeGrafter"/>
</dbReference>
<dbReference type="InterPro" id="IPR031311">
    <property type="entry name" value="CHIT_BIND_RR_consensus"/>
</dbReference>
<proteinExistence type="predicted"/>
<evidence type="ECO:0008006" key="6">
    <source>
        <dbReference type="Google" id="ProtNLM"/>
    </source>
</evidence>
<evidence type="ECO:0000256" key="1">
    <source>
        <dbReference type="ARBA" id="ARBA00022460"/>
    </source>
</evidence>
<keyword evidence="1 2" id="KW-0193">Cuticle</keyword>
<evidence type="ECO:0000313" key="4">
    <source>
        <dbReference type="EMBL" id="KAI9559827.1"/>
    </source>
</evidence>
<dbReference type="InterPro" id="IPR000618">
    <property type="entry name" value="Insect_cuticle"/>
</dbReference>
<organism evidence="4 5">
    <name type="scientific">Daphnia sinensis</name>
    <dbReference type="NCBI Taxonomy" id="1820382"/>
    <lineage>
        <taxon>Eukaryota</taxon>
        <taxon>Metazoa</taxon>
        <taxon>Ecdysozoa</taxon>
        <taxon>Arthropoda</taxon>
        <taxon>Crustacea</taxon>
        <taxon>Branchiopoda</taxon>
        <taxon>Diplostraca</taxon>
        <taxon>Cladocera</taxon>
        <taxon>Anomopoda</taxon>
        <taxon>Daphniidae</taxon>
        <taxon>Daphnia</taxon>
        <taxon>Daphnia similis group</taxon>
    </lineage>
</organism>
<dbReference type="EMBL" id="WJBH02000004">
    <property type="protein sequence ID" value="KAI9559827.1"/>
    <property type="molecule type" value="Genomic_DNA"/>
</dbReference>
<dbReference type="GO" id="GO:0042302">
    <property type="term" value="F:structural constituent of cuticle"/>
    <property type="evidence" value="ECO:0007669"/>
    <property type="project" value="UniProtKB-UniRule"/>
</dbReference>
<dbReference type="PROSITE" id="PS00233">
    <property type="entry name" value="CHIT_BIND_RR_1"/>
    <property type="match status" value="1"/>
</dbReference>
<evidence type="ECO:0000256" key="2">
    <source>
        <dbReference type="PROSITE-ProRule" id="PRU00497"/>
    </source>
</evidence>
<gene>
    <name evidence="4" type="ORF">GHT06_013834</name>
</gene>
<sequence length="203" mass="21788">MQFFVLAALIAVAAASPVYPGQAYPTTSYNKPSYSGSTYETYAPQPYSFNWAVYDGYGNDYSHTESSDGKVTTGNYRVLLPDGRVQIVNYKADDYGYNADVKYEGEAQYPVASYSAPAYSAPAYSAPAYNSRAVIAPAVSSRTYSAPAYTAPAVISRTYSAPVSTSTVYTSPVVPAPARPAMPSIVPDDGPIYRESVDGARDY</sequence>
<evidence type="ECO:0000256" key="3">
    <source>
        <dbReference type="SAM" id="SignalP"/>
    </source>
</evidence>
<dbReference type="AlphaFoldDB" id="A0AAD5KSS7"/>